<proteinExistence type="predicted"/>
<keyword evidence="2" id="KW-1185">Reference proteome</keyword>
<dbReference type="Proteomes" id="UP000031982">
    <property type="component" value="Unassembled WGS sequence"/>
</dbReference>
<comment type="caution">
    <text evidence="1">The sequence shown here is derived from an EMBL/GenBank/DDBJ whole genome shotgun (WGS) entry which is preliminary data.</text>
</comment>
<organism evidence="1 2">
    <name type="scientific">Bacillus badius</name>
    <dbReference type="NCBI Taxonomy" id="1455"/>
    <lineage>
        <taxon>Bacteria</taxon>
        <taxon>Bacillati</taxon>
        <taxon>Bacillota</taxon>
        <taxon>Bacilli</taxon>
        <taxon>Bacillales</taxon>
        <taxon>Bacillaceae</taxon>
        <taxon>Pseudobacillus</taxon>
    </lineage>
</organism>
<accession>A0ABR5AQV8</accession>
<evidence type="ECO:0000313" key="2">
    <source>
        <dbReference type="Proteomes" id="UP000031982"/>
    </source>
</evidence>
<name>A0ABR5AQV8_BACBA</name>
<reference evidence="1 2" key="1">
    <citation type="submission" date="2015-01" db="EMBL/GenBank/DDBJ databases">
        <title>Genome Assembly of Bacillus badius MTCC 1458.</title>
        <authorList>
            <person name="Verma A."/>
            <person name="Khatri I."/>
            <person name="Mual P."/>
            <person name="Subramanian S."/>
            <person name="Krishnamurthi S."/>
        </authorList>
    </citation>
    <scope>NUCLEOTIDE SEQUENCE [LARGE SCALE GENOMIC DNA]</scope>
    <source>
        <strain evidence="1 2">MTCC 1458</strain>
    </source>
</reference>
<evidence type="ECO:0000313" key="1">
    <source>
        <dbReference type="EMBL" id="KIL77135.1"/>
    </source>
</evidence>
<sequence>MFIRHLIADSRQPGIEWVYMHQLPADFPSESEPFKSLEILVHIG</sequence>
<gene>
    <name evidence="1" type="ORF">SD77_1740</name>
</gene>
<dbReference type="EMBL" id="JXLP01000017">
    <property type="protein sequence ID" value="KIL77135.1"/>
    <property type="molecule type" value="Genomic_DNA"/>
</dbReference>
<protein>
    <submittedName>
        <fullName evidence="1">Uncharacterized protein</fullName>
    </submittedName>
</protein>